<proteinExistence type="predicted"/>
<reference evidence="1 2" key="1">
    <citation type="submission" date="2019-10" db="EMBL/GenBank/DDBJ databases">
        <title>Assembly and Annotation for the nematode Trichostrongylus colubriformis.</title>
        <authorList>
            <person name="Martin J."/>
        </authorList>
    </citation>
    <scope>NUCLEOTIDE SEQUENCE [LARGE SCALE GENOMIC DNA]</scope>
    <source>
        <strain evidence="1">G859</strain>
        <tissue evidence="1">Whole worm</tissue>
    </source>
</reference>
<keyword evidence="2" id="KW-1185">Reference proteome</keyword>
<evidence type="ECO:0000313" key="2">
    <source>
        <dbReference type="Proteomes" id="UP001331761"/>
    </source>
</evidence>
<organism evidence="1 2">
    <name type="scientific">Trichostrongylus colubriformis</name>
    <name type="common">Black scour worm</name>
    <dbReference type="NCBI Taxonomy" id="6319"/>
    <lineage>
        <taxon>Eukaryota</taxon>
        <taxon>Metazoa</taxon>
        <taxon>Ecdysozoa</taxon>
        <taxon>Nematoda</taxon>
        <taxon>Chromadorea</taxon>
        <taxon>Rhabditida</taxon>
        <taxon>Rhabditina</taxon>
        <taxon>Rhabditomorpha</taxon>
        <taxon>Strongyloidea</taxon>
        <taxon>Trichostrongylidae</taxon>
        <taxon>Trichostrongylus</taxon>
    </lineage>
</organism>
<dbReference type="Proteomes" id="UP001331761">
    <property type="component" value="Unassembled WGS sequence"/>
</dbReference>
<evidence type="ECO:0000313" key="1">
    <source>
        <dbReference type="EMBL" id="KAK5981881.1"/>
    </source>
</evidence>
<dbReference type="AlphaFoldDB" id="A0AAN8FMC7"/>
<accession>A0AAN8FMC7</accession>
<name>A0AAN8FMC7_TRICO</name>
<protein>
    <submittedName>
        <fullName evidence="1">Uncharacterized protein</fullName>
    </submittedName>
</protein>
<gene>
    <name evidence="1" type="ORF">GCK32_007917</name>
</gene>
<dbReference type="EMBL" id="WIXE01005785">
    <property type="protein sequence ID" value="KAK5981881.1"/>
    <property type="molecule type" value="Genomic_DNA"/>
</dbReference>
<sequence>MVNKALLHLLVEVQLDKFQRRFAEILAYLRTSQQNAMAEYLEKNYLGRTPNWTSFANRGATLDTTMISERFHLRVKEEFLHQNANSRLNGFVDLLIKVVEDLAESMKVKTSEAQRRREERYHKLSAIKSTYAVVEATATSLAKVDTEEAMQ</sequence>
<comment type="caution">
    <text evidence="1">The sequence shown here is derived from an EMBL/GenBank/DDBJ whole genome shotgun (WGS) entry which is preliminary data.</text>
</comment>